<sequence length="183" mass="20022">MEELVRYRRKNQRGFTLIELLVVVSLIIIVVGVSGDIVVSLIRSYNKTQITNEVEQNANFVMTKLEKELRNASAVTSLTSTDLVFTRGLPTGSLETITYTIKSDGTITRQITGSGLGKVLLINNSTPDGVYLDPDASFFTDETVAGGPTVVKINLSFRQIGTPTVQFTQNVDLESTIVVRGSY</sequence>
<evidence type="ECO:0000256" key="1">
    <source>
        <dbReference type="SAM" id="Phobius"/>
    </source>
</evidence>
<dbReference type="SUPFAM" id="SSF54523">
    <property type="entry name" value="Pili subunits"/>
    <property type="match status" value="1"/>
</dbReference>
<dbReference type="STRING" id="1802617.A2886_02400"/>
<keyword evidence="1" id="KW-0812">Transmembrane</keyword>
<dbReference type="NCBIfam" id="TIGR02532">
    <property type="entry name" value="IV_pilin_GFxxxE"/>
    <property type="match status" value="1"/>
</dbReference>
<gene>
    <name evidence="2" type="ORF">A2886_02400</name>
</gene>
<dbReference type="Pfam" id="PF07963">
    <property type="entry name" value="N_methyl"/>
    <property type="match status" value="1"/>
</dbReference>
<proteinExistence type="predicted"/>
<organism evidence="2 3">
    <name type="scientific">candidate division WWE3 bacterium RIFCSPHIGHO2_01_FULL_42_13</name>
    <dbReference type="NCBI Taxonomy" id="1802617"/>
    <lineage>
        <taxon>Bacteria</taxon>
        <taxon>Katanobacteria</taxon>
    </lineage>
</organism>
<protein>
    <recommendedName>
        <fullName evidence="4">Prepilin-type N-terminal cleavage/methylation domain-containing protein</fullName>
    </recommendedName>
</protein>
<dbReference type="Proteomes" id="UP000176608">
    <property type="component" value="Unassembled WGS sequence"/>
</dbReference>
<keyword evidence="1" id="KW-0472">Membrane</keyword>
<evidence type="ECO:0008006" key="4">
    <source>
        <dbReference type="Google" id="ProtNLM"/>
    </source>
</evidence>
<reference evidence="2 3" key="1">
    <citation type="journal article" date="2016" name="Nat. Commun.">
        <title>Thousands of microbial genomes shed light on interconnected biogeochemical processes in an aquifer system.</title>
        <authorList>
            <person name="Anantharaman K."/>
            <person name="Brown C.T."/>
            <person name="Hug L.A."/>
            <person name="Sharon I."/>
            <person name="Castelle C.J."/>
            <person name="Probst A.J."/>
            <person name="Thomas B.C."/>
            <person name="Singh A."/>
            <person name="Wilkins M.J."/>
            <person name="Karaoz U."/>
            <person name="Brodie E.L."/>
            <person name="Williams K.H."/>
            <person name="Hubbard S.S."/>
            <person name="Banfield J.F."/>
        </authorList>
    </citation>
    <scope>NUCLEOTIDE SEQUENCE [LARGE SCALE GENOMIC DNA]</scope>
</reference>
<comment type="caution">
    <text evidence="2">The sequence shown here is derived from an EMBL/GenBank/DDBJ whole genome shotgun (WGS) entry which is preliminary data.</text>
</comment>
<evidence type="ECO:0000313" key="3">
    <source>
        <dbReference type="Proteomes" id="UP000176608"/>
    </source>
</evidence>
<dbReference type="InterPro" id="IPR012902">
    <property type="entry name" value="N_methyl_site"/>
</dbReference>
<keyword evidence="1" id="KW-1133">Transmembrane helix</keyword>
<accession>A0A1F4URN3</accession>
<dbReference type="InterPro" id="IPR045584">
    <property type="entry name" value="Pilin-like"/>
</dbReference>
<feature type="transmembrane region" description="Helical" evidence="1">
    <location>
        <begin position="20"/>
        <end position="42"/>
    </location>
</feature>
<name>A0A1F4URN3_UNCKA</name>
<dbReference type="Gene3D" id="3.30.700.10">
    <property type="entry name" value="Glycoprotein, Type 4 Pilin"/>
    <property type="match status" value="1"/>
</dbReference>
<evidence type="ECO:0000313" key="2">
    <source>
        <dbReference type="EMBL" id="OGC47615.1"/>
    </source>
</evidence>
<dbReference type="AlphaFoldDB" id="A0A1F4URN3"/>
<dbReference type="EMBL" id="MEVA01000006">
    <property type="protein sequence ID" value="OGC47615.1"/>
    <property type="molecule type" value="Genomic_DNA"/>
</dbReference>